<accession>A0A3E1NMQ7</accession>
<organism evidence="1 2">
    <name type="scientific">Chitinophaga silvisoli</name>
    <dbReference type="NCBI Taxonomy" id="2291814"/>
    <lineage>
        <taxon>Bacteria</taxon>
        <taxon>Pseudomonadati</taxon>
        <taxon>Bacteroidota</taxon>
        <taxon>Chitinophagia</taxon>
        <taxon>Chitinophagales</taxon>
        <taxon>Chitinophagaceae</taxon>
        <taxon>Chitinophaga</taxon>
    </lineage>
</organism>
<proteinExistence type="predicted"/>
<reference evidence="1 2" key="1">
    <citation type="submission" date="2018-08" db="EMBL/GenBank/DDBJ databases">
        <title>Chitinophaga sp. K20C18050901, a novel bacterium isolated from forest soil.</title>
        <authorList>
            <person name="Wang C."/>
        </authorList>
    </citation>
    <scope>NUCLEOTIDE SEQUENCE [LARGE SCALE GENOMIC DNA]</scope>
    <source>
        <strain evidence="1 2">K20C18050901</strain>
    </source>
</reference>
<comment type="caution">
    <text evidence="1">The sequence shown here is derived from an EMBL/GenBank/DDBJ whole genome shotgun (WGS) entry which is preliminary data.</text>
</comment>
<dbReference type="Proteomes" id="UP000261174">
    <property type="component" value="Unassembled WGS sequence"/>
</dbReference>
<dbReference type="AlphaFoldDB" id="A0A3E1NMQ7"/>
<protein>
    <submittedName>
        <fullName evidence="1">Uncharacterized protein</fullName>
    </submittedName>
</protein>
<name>A0A3E1NMQ7_9BACT</name>
<keyword evidence="2" id="KW-1185">Reference proteome</keyword>
<gene>
    <name evidence="1" type="ORF">DXN04_34030</name>
</gene>
<evidence type="ECO:0000313" key="2">
    <source>
        <dbReference type="Proteomes" id="UP000261174"/>
    </source>
</evidence>
<evidence type="ECO:0000313" key="1">
    <source>
        <dbReference type="EMBL" id="RFM29192.1"/>
    </source>
</evidence>
<sequence length="188" mass="21800">MRLLLISIWFLLILPILGMCQSSQFTFSVIATNKLVFNHSPNLSNEYRLVFDQTNDIDTFNLCNYEGEILKHIYQSSISEGVIDTVNIIRYNNEEIDLNKLIKKKLRSGIYLGRGLLFKQGVYRVNSEQGNFLILGAEDKMYLTCPYYQYWIVIKFENHKFNAVYAFADVSFGNPACFGDFNVCLREV</sequence>
<dbReference type="EMBL" id="QTJV01000039">
    <property type="protein sequence ID" value="RFM29192.1"/>
    <property type="molecule type" value="Genomic_DNA"/>
</dbReference>